<sequence length="166" mass="18963">MTLYAIVKEGGEDHTRIRRFELKGGEMRDEMRLSKRGMGDDEQQDCVDDQVFAYEADVVDEESREVDLKVNYWESHLSQDSTGLFYEDDLDEVQQEEEDEEVPTRTFTASWDVILQKTKLSILHEVNIVLPMLRLVPVPVPLSSTTIAAGKLQQKQFPLKAVDASA</sequence>
<dbReference type="Proteomes" id="UP000297245">
    <property type="component" value="Unassembled WGS sequence"/>
</dbReference>
<protein>
    <submittedName>
        <fullName evidence="1">Uncharacterized protein</fullName>
    </submittedName>
</protein>
<accession>A0A4S8L2U1</accession>
<organism evidence="1 2">
    <name type="scientific">Dendrothele bispora (strain CBS 962.96)</name>
    <dbReference type="NCBI Taxonomy" id="1314807"/>
    <lineage>
        <taxon>Eukaryota</taxon>
        <taxon>Fungi</taxon>
        <taxon>Dikarya</taxon>
        <taxon>Basidiomycota</taxon>
        <taxon>Agaricomycotina</taxon>
        <taxon>Agaricomycetes</taxon>
        <taxon>Agaricomycetidae</taxon>
        <taxon>Agaricales</taxon>
        <taxon>Agaricales incertae sedis</taxon>
        <taxon>Dendrothele</taxon>
    </lineage>
</organism>
<evidence type="ECO:0000313" key="2">
    <source>
        <dbReference type="Proteomes" id="UP000297245"/>
    </source>
</evidence>
<evidence type="ECO:0000313" key="1">
    <source>
        <dbReference type="EMBL" id="THU82720.1"/>
    </source>
</evidence>
<gene>
    <name evidence="1" type="ORF">K435DRAFT_872015</name>
</gene>
<name>A0A4S8L2U1_DENBC</name>
<dbReference type="EMBL" id="ML179712">
    <property type="protein sequence ID" value="THU82720.1"/>
    <property type="molecule type" value="Genomic_DNA"/>
</dbReference>
<proteinExistence type="predicted"/>
<reference evidence="1 2" key="1">
    <citation type="journal article" date="2019" name="Nat. Ecol. Evol.">
        <title>Megaphylogeny resolves global patterns of mushroom evolution.</title>
        <authorList>
            <person name="Varga T."/>
            <person name="Krizsan K."/>
            <person name="Foldi C."/>
            <person name="Dima B."/>
            <person name="Sanchez-Garcia M."/>
            <person name="Sanchez-Ramirez S."/>
            <person name="Szollosi G.J."/>
            <person name="Szarkandi J.G."/>
            <person name="Papp V."/>
            <person name="Albert L."/>
            <person name="Andreopoulos W."/>
            <person name="Angelini C."/>
            <person name="Antonin V."/>
            <person name="Barry K.W."/>
            <person name="Bougher N.L."/>
            <person name="Buchanan P."/>
            <person name="Buyck B."/>
            <person name="Bense V."/>
            <person name="Catcheside P."/>
            <person name="Chovatia M."/>
            <person name="Cooper J."/>
            <person name="Damon W."/>
            <person name="Desjardin D."/>
            <person name="Finy P."/>
            <person name="Geml J."/>
            <person name="Haridas S."/>
            <person name="Hughes K."/>
            <person name="Justo A."/>
            <person name="Karasinski D."/>
            <person name="Kautmanova I."/>
            <person name="Kiss B."/>
            <person name="Kocsube S."/>
            <person name="Kotiranta H."/>
            <person name="LaButti K.M."/>
            <person name="Lechner B.E."/>
            <person name="Liimatainen K."/>
            <person name="Lipzen A."/>
            <person name="Lukacs Z."/>
            <person name="Mihaltcheva S."/>
            <person name="Morgado L.N."/>
            <person name="Niskanen T."/>
            <person name="Noordeloos M.E."/>
            <person name="Ohm R.A."/>
            <person name="Ortiz-Santana B."/>
            <person name="Ovrebo C."/>
            <person name="Racz N."/>
            <person name="Riley R."/>
            <person name="Savchenko A."/>
            <person name="Shiryaev A."/>
            <person name="Soop K."/>
            <person name="Spirin V."/>
            <person name="Szebenyi C."/>
            <person name="Tomsovsky M."/>
            <person name="Tulloss R.E."/>
            <person name="Uehling J."/>
            <person name="Grigoriev I.V."/>
            <person name="Vagvolgyi C."/>
            <person name="Papp T."/>
            <person name="Martin F.M."/>
            <person name="Miettinen O."/>
            <person name="Hibbett D.S."/>
            <person name="Nagy L.G."/>
        </authorList>
    </citation>
    <scope>NUCLEOTIDE SEQUENCE [LARGE SCALE GENOMIC DNA]</scope>
    <source>
        <strain evidence="1 2">CBS 962.96</strain>
    </source>
</reference>
<keyword evidence="2" id="KW-1185">Reference proteome</keyword>
<dbReference type="AlphaFoldDB" id="A0A4S8L2U1"/>